<dbReference type="EMBL" id="JAHWDQ010000003">
    <property type="protein sequence ID" value="MBW2941880.1"/>
    <property type="molecule type" value="Genomic_DNA"/>
</dbReference>
<dbReference type="InterPro" id="IPR012807">
    <property type="entry name" value="Anti-sigma_ChrR"/>
</dbReference>
<gene>
    <name evidence="2" type="ORF">KXJ70_13870</name>
</gene>
<dbReference type="Proteomes" id="UP001166291">
    <property type="component" value="Unassembled WGS sequence"/>
</dbReference>
<name>A0ABS6VU81_9GAMM</name>
<organism evidence="2 3">
    <name type="scientific">Zhongshania aquimaris</name>
    <dbReference type="NCBI Taxonomy" id="2857107"/>
    <lineage>
        <taxon>Bacteria</taxon>
        <taxon>Pseudomonadati</taxon>
        <taxon>Pseudomonadota</taxon>
        <taxon>Gammaproteobacteria</taxon>
        <taxon>Cellvibrionales</taxon>
        <taxon>Spongiibacteraceae</taxon>
        <taxon>Zhongshania</taxon>
    </lineage>
</organism>
<dbReference type="CDD" id="cd20301">
    <property type="entry name" value="cupin_ChrR"/>
    <property type="match status" value="1"/>
</dbReference>
<proteinExistence type="predicted"/>
<evidence type="ECO:0000313" key="2">
    <source>
        <dbReference type="EMBL" id="MBW2941880.1"/>
    </source>
</evidence>
<comment type="caution">
    <text evidence="2">The sequence shown here is derived from an EMBL/GenBank/DDBJ whole genome shotgun (WGS) entry which is preliminary data.</text>
</comment>
<dbReference type="RefSeq" id="WP_219044101.1">
    <property type="nucleotide sequence ID" value="NZ_JAHWDQ010000003.1"/>
</dbReference>
<dbReference type="Pfam" id="PF12973">
    <property type="entry name" value="Cupin_7"/>
    <property type="match status" value="1"/>
</dbReference>
<evidence type="ECO:0000259" key="1">
    <source>
        <dbReference type="Pfam" id="PF12973"/>
    </source>
</evidence>
<reference evidence="2" key="1">
    <citation type="submission" date="2021-07" db="EMBL/GenBank/DDBJ databases">
        <title>Zhongshania sp. CAU 1632 isolated from seawater.</title>
        <authorList>
            <person name="Kim W."/>
        </authorList>
    </citation>
    <scope>NUCLEOTIDE SEQUENCE</scope>
    <source>
        <strain evidence="2">CAU 1632</strain>
    </source>
</reference>
<evidence type="ECO:0000313" key="3">
    <source>
        <dbReference type="Proteomes" id="UP001166291"/>
    </source>
</evidence>
<protein>
    <submittedName>
        <fullName evidence="2">ChrR family anti-sigma-E factor</fullName>
    </submittedName>
</protein>
<dbReference type="InterPro" id="IPR025979">
    <property type="entry name" value="ChrR-like_cupin_dom"/>
</dbReference>
<feature type="domain" description="ChrR-like cupin" evidence="1">
    <location>
        <begin position="116"/>
        <end position="205"/>
    </location>
</feature>
<dbReference type="NCBIfam" id="TIGR02451">
    <property type="entry name" value="anti_sig_ChrR"/>
    <property type="match status" value="1"/>
</dbReference>
<accession>A0ABS6VU81</accession>
<keyword evidence="3" id="KW-1185">Reference proteome</keyword>
<sequence>MSQIEHHPQDDTLFSYAAGSLPAALALVVGCHLQVCSTCRSQVRSGESLGGELMTALAPKTLSDRARANVLQRLDMQQSQSDCEKVSVGSEAIVSPIAPVTGAMPSLLQKILKEQDFDALPWKKTIAPGLKQIVIDCGEGQARLLRITAGQKMPVHSHRGSELTLILSGGYSDTLGQFNAGDVADLDGSIEHQPLADDDMDCICLAGMDAPLLFKGWLAKLIQPFVGM</sequence>